<sequence length="388" mass="41871">MTESLAVLGVSSSAAAYEPAPLLVRPALKPIPRWVIAAGIPVMVLVAVTAVWLLLRIGVDGGKLDAIRTGGTLGVGLGGVVVLWLAVRRQRSTELDLLQKFEAHRLAERIARHNESDAVERRITELYTKAVEQLGSDKAPVRLGGLYALERLAQNNKSQRQTIVDVVCAYLRMPYTLPASRLPDDAETDARFAQQQQLQEREVRLTAQCLIAAHLRAGPEPEQPLDTFWPDTDLDLTGATLIDLDLCGCQLNTARFFRATFVGLPATFTEATFAGTAEFGEAEFVRDASFSRAEFAGYASFGDAKFAGNALFGGAKFAEQAIFTCGTFAKSALFGGAKFVGTASFDETEFAQKPSFVGTKFERGVPVEVAHLVPDDIDATQQLSSPTG</sequence>
<dbReference type="Pfam" id="PF13576">
    <property type="entry name" value="Pentapeptide_3"/>
    <property type="match status" value="1"/>
</dbReference>
<keyword evidence="3" id="KW-1185">Reference proteome</keyword>
<feature type="transmembrane region" description="Helical" evidence="1">
    <location>
        <begin position="67"/>
        <end position="87"/>
    </location>
</feature>
<keyword evidence="1" id="KW-1133">Transmembrane helix</keyword>
<dbReference type="Proteomes" id="UP001597045">
    <property type="component" value="Unassembled WGS sequence"/>
</dbReference>
<evidence type="ECO:0000313" key="3">
    <source>
        <dbReference type="Proteomes" id="UP001597045"/>
    </source>
</evidence>
<dbReference type="InterPro" id="IPR001646">
    <property type="entry name" value="5peptide_repeat"/>
</dbReference>
<evidence type="ECO:0000313" key="2">
    <source>
        <dbReference type="EMBL" id="MFD1044137.1"/>
    </source>
</evidence>
<comment type="caution">
    <text evidence="2">The sequence shown here is derived from an EMBL/GenBank/DDBJ whole genome shotgun (WGS) entry which is preliminary data.</text>
</comment>
<keyword evidence="1" id="KW-0472">Membrane</keyword>
<evidence type="ECO:0000256" key="1">
    <source>
        <dbReference type="SAM" id="Phobius"/>
    </source>
</evidence>
<proteinExistence type="predicted"/>
<dbReference type="EMBL" id="JBHTIS010000006">
    <property type="protein sequence ID" value="MFD1044137.1"/>
    <property type="molecule type" value="Genomic_DNA"/>
</dbReference>
<dbReference type="Gene3D" id="2.160.20.80">
    <property type="entry name" value="E3 ubiquitin-protein ligase SopA"/>
    <property type="match status" value="1"/>
</dbReference>
<feature type="transmembrane region" description="Helical" evidence="1">
    <location>
        <begin position="32"/>
        <end position="55"/>
    </location>
</feature>
<organism evidence="2 3">
    <name type="scientific">Kibdelosporangium lantanae</name>
    <dbReference type="NCBI Taxonomy" id="1497396"/>
    <lineage>
        <taxon>Bacteria</taxon>
        <taxon>Bacillati</taxon>
        <taxon>Actinomycetota</taxon>
        <taxon>Actinomycetes</taxon>
        <taxon>Pseudonocardiales</taxon>
        <taxon>Pseudonocardiaceae</taxon>
        <taxon>Kibdelosporangium</taxon>
    </lineage>
</organism>
<name>A0ABW3M2M0_9PSEU</name>
<keyword evidence="1" id="KW-0812">Transmembrane</keyword>
<gene>
    <name evidence="2" type="ORF">ACFQ1S_00270</name>
</gene>
<protein>
    <submittedName>
        <fullName evidence="2">Pentapeptide repeat-containing protein</fullName>
    </submittedName>
</protein>
<accession>A0ABW3M2M0</accession>
<reference evidence="3" key="1">
    <citation type="journal article" date="2019" name="Int. J. Syst. Evol. Microbiol.">
        <title>The Global Catalogue of Microorganisms (GCM) 10K type strain sequencing project: providing services to taxonomists for standard genome sequencing and annotation.</title>
        <authorList>
            <consortium name="The Broad Institute Genomics Platform"/>
            <consortium name="The Broad Institute Genome Sequencing Center for Infectious Disease"/>
            <person name="Wu L."/>
            <person name="Ma J."/>
        </authorList>
    </citation>
    <scope>NUCLEOTIDE SEQUENCE [LARGE SCALE GENOMIC DNA]</scope>
    <source>
        <strain evidence="3">JCM 31486</strain>
    </source>
</reference>
<dbReference type="SUPFAM" id="SSF141571">
    <property type="entry name" value="Pentapeptide repeat-like"/>
    <property type="match status" value="1"/>
</dbReference>